<dbReference type="Proteomes" id="UP000266313">
    <property type="component" value="Chromosome"/>
</dbReference>
<name>A0A250KUK1_9GAMM</name>
<evidence type="ECO:0000256" key="1">
    <source>
        <dbReference type="SAM" id="MobiDB-lite"/>
    </source>
</evidence>
<dbReference type="AlphaFoldDB" id="A0A250KUK1"/>
<organism evidence="2 3">
    <name type="scientific">Methylocaldum marinum</name>
    <dbReference type="NCBI Taxonomy" id="1432792"/>
    <lineage>
        <taxon>Bacteria</taxon>
        <taxon>Pseudomonadati</taxon>
        <taxon>Pseudomonadota</taxon>
        <taxon>Gammaproteobacteria</taxon>
        <taxon>Methylococcales</taxon>
        <taxon>Methylococcaceae</taxon>
        <taxon>Methylocaldum</taxon>
    </lineage>
</organism>
<gene>
    <name evidence="2" type="ORF">sS8_3392</name>
</gene>
<dbReference type="EMBL" id="AP017928">
    <property type="protein sequence ID" value="BBA35330.1"/>
    <property type="molecule type" value="Genomic_DNA"/>
</dbReference>
<dbReference type="KEGG" id="mmai:sS8_3392"/>
<keyword evidence="3" id="KW-1185">Reference proteome</keyword>
<protein>
    <submittedName>
        <fullName evidence="2">Paired amphipathic helix protein Sin3b</fullName>
    </submittedName>
</protein>
<evidence type="ECO:0000313" key="3">
    <source>
        <dbReference type="Proteomes" id="UP000266313"/>
    </source>
</evidence>
<feature type="region of interest" description="Disordered" evidence="1">
    <location>
        <begin position="1"/>
        <end position="29"/>
    </location>
</feature>
<accession>A0A250KUK1</accession>
<sequence>MRAPAVSNKSGLTPPIQSSVASPGSIEKSPAFLPNPESLLGLRLMAEQERGFGTLKIILEAAVGRARVCGGFAFFDTLRGNIRAW</sequence>
<evidence type="ECO:0000313" key="2">
    <source>
        <dbReference type="EMBL" id="BBA35330.1"/>
    </source>
</evidence>
<reference evidence="2 3" key="1">
    <citation type="submission" date="2016-12" db="EMBL/GenBank/DDBJ databases">
        <title>Genome sequencing of Methylocaldum marinum.</title>
        <authorList>
            <person name="Takeuchi M."/>
            <person name="Kamagata Y."/>
            <person name="Hiraoka S."/>
            <person name="Oshima K."/>
            <person name="Hattori M."/>
            <person name="Iwasaki W."/>
        </authorList>
    </citation>
    <scope>NUCLEOTIDE SEQUENCE [LARGE SCALE GENOMIC DNA]</scope>
    <source>
        <strain evidence="2 3">S8</strain>
    </source>
</reference>
<proteinExistence type="predicted"/>
<feature type="compositionally biased region" description="Polar residues" evidence="1">
    <location>
        <begin position="7"/>
        <end position="22"/>
    </location>
</feature>